<feature type="compositionally biased region" description="Low complexity" evidence="1">
    <location>
        <begin position="425"/>
        <end position="438"/>
    </location>
</feature>
<dbReference type="Gene3D" id="3.30.70.330">
    <property type="match status" value="1"/>
</dbReference>
<accession>A0A9W8GBA3</accession>
<dbReference type="SUPFAM" id="SSF54928">
    <property type="entry name" value="RNA-binding domain, RBD"/>
    <property type="match status" value="1"/>
</dbReference>
<feature type="compositionally biased region" description="Basic and acidic residues" evidence="1">
    <location>
        <begin position="247"/>
        <end position="259"/>
    </location>
</feature>
<name>A0A9W8GBA3_9FUNG</name>
<dbReference type="AlphaFoldDB" id="A0A9W8GBA3"/>
<dbReference type="Proteomes" id="UP001151518">
    <property type="component" value="Unassembled WGS sequence"/>
</dbReference>
<dbReference type="PANTHER" id="PTHR18806">
    <property type="entry name" value="RBM25 PROTEIN"/>
    <property type="match status" value="1"/>
</dbReference>
<gene>
    <name evidence="3" type="ORF">GGI25_000672</name>
</gene>
<dbReference type="GO" id="GO:0005681">
    <property type="term" value="C:spliceosomal complex"/>
    <property type="evidence" value="ECO:0007669"/>
    <property type="project" value="TreeGrafter"/>
</dbReference>
<dbReference type="GO" id="GO:0003729">
    <property type="term" value="F:mRNA binding"/>
    <property type="evidence" value="ECO:0007669"/>
    <property type="project" value="TreeGrafter"/>
</dbReference>
<dbReference type="InterPro" id="IPR012677">
    <property type="entry name" value="Nucleotide-bd_a/b_plait_sf"/>
</dbReference>
<evidence type="ECO:0000313" key="4">
    <source>
        <dbReference type="Proteomes" id="UP001151518"/>
    </source>
</evidence>
<dbReference type="InterPro" id="IPR000504">
    <property type="entry name" value="RRM_dom"/>
</dbReference>
<evidence type="ECO:0000256" key="1">
    <source>
        <dbReference type="SAM" id="MobiDB-lite"/>
    </source>
</evidence>
<dbReference type="Pfam" id="PF01480">
    <property type="entry name" value="PWI"/>
    <property type="match status" value="1"/>
</dbReference>
<evidence type="ECO:0000313" key="3">
    <source>
        <dbReference type="EMBL" id="KAJ2680380.1"/>
    </source>
</evidence>
<dbReference type="InterPro" id="IPR002483">
    <property type="entry name" value="PWI_dom"/>
</dbReference>
<dbReference type="PROSITE" id="PS51025">
    <property type="entry name" value="PWI"/>
    <property type="match status" value="1"/>
</dbReference>
<feature type="compositionally biased region" description="Basic and acidic residues" evidence="1">
    <location>
        <begin position="215"/>
        <end position="226"/>
    </location>
</feature>
<feature type="compositionally biased region" description="Basic and acidic residues" evidence="1">
    <location>
        <begin position="382"/>
        <end position="393"/>
    </location>
</feature>
<feature type="region of interest" description="Disordered" evidence="1">
    <location>
        <begin position="382"/>
        <end position="440"/>
    </location>
</feature>
<dbReference type="OrthoDB" id="6275295at2759"/>
<dbReference type="PANTHER" id="PTHR18806:SF4">
    <property type="entry name" value="RNA-BINDING PROTEIN 25"/>
    <property type="match status" value="1"/>
</dbReference>
<comment type="caution">
    <text evidence="3">The sequence shown here is derived from an EMBL/GenBank/DDBJ whole genome shotgun (WGS) entry which is preliminary data.</text>
</comment>
<sequence>MPIATATQLPLPPRLPLINPFGPPTELQQKQEDMPMNNMREERNTAITSRGESHVLTFVSGIDTLVSDEWIRKILDACGEVISWRRAYGSNEQPQSFGFCEFKSVKDAVCAVCVLSSTRGLRKGGWVLSILPESPGAKPLDITVDNSMQSILDAHYSAPGLPKDAGEQDAVKAALGSVEKLVKEFEISVKDKRKSEEGGNLSEGMEDGQATVNDTKLKLSEAKEQELSLGASTREPGRAKRANTADVCKDGSIDTKFNENAEAETEAETDEEQMPFSLEGEESWEKEQLQKNRYKRYVFVAEERENRINKEQSEREERLEWNAMRELDRVEERQRARDAMADMLAKWDDSREEESREHEYYRDRERWWHHRRAVRAREIEQDDMDRRRQKDEEGAAESSSANTTPTTTTYIPSQSRNTDKAHTKSAASNQANISNSESTTIDRRTQIEALIQEIPTDKDALFAWPVKWEFVNNDILHTKIEPAVHKRLSEYLGNDTDDSSVDELAEFIIGHIHDHNSPSGLVDELEMVLVDEAPVFVARIWRVVVYESEAQARNLA</sequence>
<proteinExistence type="predicted"/>
<evidence type="ECO:0000259" key="2">
    <source>
        <dbReference type="PROSITE" id="PS51025"/>
    </source>
</evidence>
<protein>
    <recommendedName>
        <fullName evidence="2">PWI domain-containing protein</fullName>
    </recommendedName>
</protein>
<feature type="domain" description="PWI" evidence="2">
    <location>
        <begin position="459"/>
        <end position="556"/>
    </location>
</feature>
<dbReference type="Gene3D" id="1.20.1390.10">
    <property type="entry name" value="PWI domain"/>
    <property type="match status" value="1"/>
</dbReference>
<organism evidence="3 4">
    <name type="scientific">Coemansia spiralis</name>
    <dbReference type="NCBI Taxonomy" id="417178"/>
    <lineage>
        <taxon>Eukaryota</taxon>
        <taxon>Fungi</taxon>
        <taxon>Fungi incertae sedis</taxon>
        <taxon>Zoopagomycota</taxon>
        <taxon>Kickxellomycotina</taxon>
        <taxon>Kickxellomycetes</taxon>
        <taxon>Kickxellales</taxon>
        <taxon>Kickxellaceae</taxon>
        <taxon>Coemansia</taxon>
    </lineage>
</organism>
<dbReference type="InterPro" id="IPR052768">
    <property type="entry name" value="RBM25"/>
</dbReference>
<feature type="region of interest" description="Disordered" evidence="1">
    <location>
        <begin position="192"/>
        <end position="276"/>
    </location>
</feature>
<dbReference type="SMART" id="SM00311">
    <property type="entry name" value="PWI"/>
    <property type="match status" value="1"/>
</dbReference>
<dbReference type="InterPro" id="IPR035979">
    <property type="entry name" value="RBD_domain_sf"/>
</dbReference>
<dbReference type="Pfam" id="PF00076">
    <property type="entry name" value="RRM_1"/>
    <property type="match status" value="1"/>
</dbReference>
<feature type="compositionally biased region" description="Acidic residues" evidence="1">
    <location>
        <begin position="261"/>
        <end position="276"/>
    </location>
</feature>
<dbReference type="EMBL" id="JANBTW010000005">
    <property type="protein sequence ID" value="KAJ2680380.1"/>
    <property type="molecule type" value="Genomic_DNA"/>
</dbReference>
<reference evidence="3" key="1">
    <citation type="submission" date="2022-07" db="EMBL/GenBank/DDBJ databases">
        <title>Phylogenomic reconstructions and comparative analyses of Kickxellomycotina fungi.</title>
        <authorList>
            <person name="Reynolds N.K."/>
            <person name="Stajich J.E."/>
            <person name="Barry K."/>
            <person name="Grigoriev I.V."/>
            <person name="Crous P."/>
            <person name="Smith M.E."/>
        </authorList>
    </citation>
    <scope>NUCLEOTIDE SEQUENCE</scope>
    <source>
        <strain evidence="3">NRRL 3115</strain>
    </source>
</reference>